<evidence type="ECO:0000313" key="1">
    <source>
        <dbReference type="EMBL" id="RMW50991.1"/>
    </source>
</evidence>
<name>A0AB37RCF1_LACPE</name>
<accession>A0AB37RCF1</accession>
<dbReference type="EMBL" id="RDCL01000097">
    <property type="protein sequence ID" value="RMW50991.1"/>
    <property type="molecule type" value="Genomic_DNA"/>
</dbReference>
<evidence type="ECO:0000313" key="2">
    <source>
        <dbReference type="Proteomes" id="UP000281061"/>
    </source>
</evidence>
<dbReference type="RefSeq" id="WP_122211580.1">
    <property type="nucleotide sequence ID" value="NZ_CP104714.1"/>
</dbReference>
<gene>
    <name evidence="1" type="ORF">D6U17_17935</name>
</gene>
<proteinExistence type="predicted"/>
<reference evidence="1 2" key="1">
    <citation type="submission" date="2018-10" db="EMBL/GenBank/DDBJ databases">
        <title>Genome sequences of five Lactobacillus pentosus strains isolated from brines of traditionally fermented spanish-style green table olives and differences between them.</title>
        <authorList>
            <person name="Jimenez Diaz R."/>
        </authorList>
    </citation>
    <scope>NUCLEOTIDE SEQUENCE [LARGE SCALE GENOMIC DNA]</scope>
    <source>
        <strain evidence="1 2">IG8</strain>
    </source>
</reference>
<protein>
    <submittedName>
        <fullName evidence="1">Uncharacterized protein</fullName>
    </submittedName>
</protein>
<dbReference type="Proteomes" id="UP000281061">
    <property type="component" value="Unassembled WGS sequence"/>
</dbReference>
<dbReference type="AlphaFoldDB" id="A0AB37RCF1"/>
<organism evidence="1 2">
    <name type="scientific">Lactiplantibacillus pentosus</name>
    <name type="common">Lactobacillus pentosus</name>
    <dbReference type="NCBI Taxonomy" id="1589"/>
    <lineage>
        <taxon>Bacteria</taxon>
        <taxon>Bacillati</taxon>
        <taxon>Bacillota</taxon>
        <taxon>Bacilli</taxon>
        <taxon>Lactobacillales</taxon>
        <taxon>Lactobacillaceae</taxon>
        <taxon>Lactiplantibacillus</taxon>
    </lineage>
</organism>
<comment type="caution">
    <text evidence="1">The sequence shown here is derived from an EMBL/GenBank/DDBJ whole genome shotgun (WGS) entry which is preliminary data.</text>
</comment>
<sequence>MKKRLSERESYFSMSEFLESYYWASKDDSLGSLLGSVTLWSDDGELFDQAIADDWHTFFSDVSDEDHTVFESFQAVKQFVNEYLPDFAETTSVSRNLTYRIRMICEMSEAQRDQEPVWQNWVAAVNWITNPNVVPVNESPFLKKGQSLPNPKKKGFRKNQFPVAQVLPAPRPEIPLASDLEKLDLTQSYHAYMKFLSHYQVTDSSCELGDFLQKYSVISEDNQEYRYWRYDFTKGTRKEKEKLLDVLKLFLMIWDYAEIEIRDNALHAQPLRKLSYEIWKTVYLPHTQRVQTEVWQNWLVAVHQATKSTDNQ</sequence>